<evidence type="ECO:0000313" key="6">
    <source>
        <dbReference type="Proteomes" id="UP000799437"/>
    </source>
</evidence>
<dbReference type="GeneID" id="54487840"/>
<dbReference type="Pfam" id="PF11951">
    <property type="entry name" value="Fungal_trans_2"/>
    <property type="match status" value="1"/>
</dbReference>
<proteinExistence type="predicted"/>
<dbReference type="SMART" id="SM00066">
    <property type="entry name" value="GAL4"/>
    <property type="match status" value="1"/>
</dbReference>
<dbReference type="InterPro" id="IPR001138">
    <property type="entry name" value="Zn2Cys6_DnaBD"/>
</dbReference>
<dbReference type="PANTHER" id="PTHR37534:SF38">
    <property type="entry name" value="ZN(2)-C6 FUNGAL-TYPE DOMAIN-CONTAINING PROTEIN"/>
    <property type="match status" value="1"/>
</dbReference>
<sequence length="620" mass="69149">MTSPNIVEVTSSRLPMATTQRLYGGEEYSFNTVYTPSISSPSYSEVHSGLLHSPRPLCTPMSSTFSNTPGINGSPSRRYSAGSYGHDSGSNASSSASTPGSDASHADGYAYARDSTASDIVVPKMEPMDEDIKMPSVEVVLPSPGAAPGATSSTATTRYGPIRRRGRPKKEISASSASSAQPKPTAGRSKTGCRTCRRRKKKCDEGKPGCESCKKNSVVCEGYEPLRVWQGERQPRPPIHWPSAILGAENDLDRVLLKHFENDLCDRLLSRSGKSTFLRDVIVPMSMSHEGLMHSLLCLSGSHMLSQSEDEAIRARTEWHRSRVVNDLLSLPNDGRVDDPTMAQVTLTSLNALLAPDIVEQYSLHMETLKAFSEHQTHQSDNPAFRQFIIGYCHLYKISKCVTALTPPTTLPMPELNVPEEFLQQVAGPLIGYLDPLFYFISKIRRLRDCIRERSHVSLGEILEIQADISSWNNPHRSKPSSSAYIASELYIIAARIYLFRTIRPSREYFPTTEPSELQRRLHYCISKALEILHLLDPDDPIHGSLLMPLFLMGCATFNPEQRPPISRAFATLRRFDVLEKNNNAETIVNQVWGLMDERDESSWDWEKIIKESNLDFSLV</sequence>
<dbReference type="GO" id="GO:0008270">
    <property type="term" value="F:zinc ion binding"/>
    <property type="evidence" value="ECO:0007669"/>
    <property type="project" value="InterPro"/>
</dbReference>
<dbReference type="RefSeq" id="XP_033602399.1">
    <property type="nucleotide sequence ID" value="XM_033746786.1"/>
</dbReference>
<protein>
    <recommendedName>
        <fullName evidence="4">Zn(2)-C6 fungal-type domain-containing protein</fullName>
    </recommendedName>
</protein>
<evidence type="ECO:0000313" key="5">
    <source>
        <dbReference type="EMBL" id="KAF2759948.1"/>
    </source>
</evidence>
<reference evidence="5" key="1">
    <citation type="journal article" date="2020" name="Stud. Mycol.">
        <title>101 Dothideomycetes genomes: a test case for predicting lifestyles and emergence of pathogens.</title>
        <authorList>
            <person name="Haridas S."/>
            <person name="Albert R."/>
            <person name="Binder M."/>
            <person name="Bloem J."/>
            <person name="Labutti K."/>
            <person name="Salamov A."/>
            <person name="Andreopoulos B."/>
            <person name="Baker S."/>
            <person name="Barry K."/>
            <person name="Bills G."/>
            <person name="Bluhm B."/>
            <person name="Cannon C."/>
            <person name="Castanera R."/>
            <person name="Culley D."/>
            <person name="Daum C."/>
            <person name="Ezra D."/>
            <person name="Gonzalez J."/>
            <person name="Henrissat B."/>
            <person name="Kuo A."/>
            <person name="Liang C."/>
            <person name="Lipzen A."/>
            <person name="Lutzoni F."/>
            <person name="Magnuson J."/>
            <person name="Mondo S."/>
            <person name="Nolan M."/>
            <person name="Ohm R."/>
            <person name="Pangilinan J."/>
            <person name="Park H.-J."/>
            <person name="Ramirez L."/>
            <person name="Alfaro M."/>
            <person name="Sun H."/>
            <person name="Tritt A."/>
            <person name="Yoshinaga Y."/>
            <person name="Zwiers L.-H."/>
            <person name="Turgeon B."/>
            <person name="Goodwin S."/>
            <person name="Spatafora J."/>
            <person name="Crous P."/>
            <person name="Grigoriev I."/>
        </authorList>
    </citation>
    <scope>NUCLEOTIDE SEQUENCE</scope>
    <source>
        <strain evidence="5">CBS 121739</strain>
    </source>
</reference>
<feature type="compositionally biased region" description="Low complexity" evidence="3">
    <location>
        <begin position="142"/>
        <end position="157"/>
    </location>
</feature>
<evidence type="ECO:0000256" key="3">
    <source>
        <dbReference type="SAM" id="MobiDB-lite"/>
    </source>
</evidence>
<feature type="compositionally biased region" description="Low complexity" evidence="3">
    <location>
        <begin position="83"/>
        <end position="103"/>
    </location>
</feature>
<comment type="subcellular location">
    <subcellularLocation>
        <location evidence="1">Nucleus</location>
    </subcellularLocation>
</comment>
<dbReference type="PANTHER" id="PTHR37534">
    <property type="entry name" value="TRANSCRIPTIONAL ACTIVATOR PROTEIN UGA3"/>
    <property type="match status" value="1"/>
</dbReference>
<dbReference type="OrthoDB" id="5333823at2759"/>
<dbReference type="Pfam" id="PF00172">
    <property type="entry name" value="Zn_clus"/>
    <property type="match status" value="1"/>
</dbReference>
<dbReference type="EMBL" id="ML996569">
    <property type="protein sequence ID" value="KAF2759948.1"/>
    <property type="molecule type" value="Genomic_DNA"/>
</dbReference>
<name>A0A6A6WAQ7_9PEZI</name>
<accession>A0A6A6WAQ7</accession>
<dbReference type="GO" id="GO:0000981">
    <property type="term" value="F:DNA-binding transcription factor activity, RNA polymerase II-specific"/>
    <property type="evidence" value="ECO:0007669"/>
    <property type="project" value="InterPro"/>
</dbReference>
<dbReference type="GO" id="GO:0045944">
    <property type="term" value="P:positive regulation of transcription by RNA polymerase II"/>
    <property type="evidence" value="ECO:0007669"/>
    <property type="project" value="TreeGrafter"/>
</dbReference>
<organism evidence="5 6">
    <name type="scientific">Pseudovirgaria hyperparasitica</name>
    <dbReference type="NCBI Taxonomy" id="470096"/>
    <lineage>
        <taxon>Eukaryota</taxon>
        <taxon>Fungi</taxon>
        <taxon>Dikarya</taxon>
        <taxon>Ascomycota</taxon>
        <taxon>Pezizomycotina</taxon>
        <taxon>Dothideomycetes</taxon>
        <taxon>Dothideomycetes incertae sedis</taxon>
        <taxon>Acrospermales</taxon>
        <taxon>Acrospermaceae</taxon>
        <taxon>Pseudovirgaria</taxon>
    </lineage>
</organism>
<evidence type="ECO:0000259" key="4">
    <source>
        <dbReference type="PROSITE" id="PS50048"/>
    </source>
</evidence>
<gene>
    <name evidence="5" type="ORF">EJ05DRAFT_499138</name>
</gene>
<feature type="region of interest" description="Disordered" evidence="3">
    <location>
        <begin position="61"/>
        <end position="107"/>
    </location>
</feature>
<keyword evidence="2" id="KW-0539">Nucleus</keyword>
<feature type="domain" description="Zn(2)-C6 fungal-type" evidence="4">
    <location>
        <begin position="192"/>
        <end position="220"/>
    </location>
</feature>
<dbReference type="SUPFAM" id="SSF57701">
    <property type="entry name" value="Zn2/Cys6 DNA-binding domain"/>
    <property type="match status" value="1"/>
</dbReference>
<dbReference type="GO" id="GO:0005634">
    <property type="term" value="C:nucleus"/>
    <property type="evidence" value="ECO:0007669"/>
    <property type="project" value="UniProtKB-SubCell"/>
</dbReference>
<dbReference type="CDD" id="cd00067">
    <property type="entry name" value="GAL4"/>
    <property type="match status" value="1"/>
</dbReference>
<dbReference type="PROSITE" id="PS50048">
    <property type="entry name" value="ZN2_CY6_FUNGAL_2"/>
    <property type="match status" value="1"/>
</dbReference>
<feature type="region of interest" description="Disordered" evidence="3">
    <location>
        <begin position="140"/>
        <end position="210"/>
    </location>
</feature>
<keyword evidence="6" id="KW-1185">Reference proteome</keyword>
<dbReference type="InterPro" id="IPR021858">
    <property type="entry name" value="Fun_TF"/>
</dbReference>
<dbReference type="AlphaFoldDB" id="A0A6A6WAQ7"/>
<evidence type="ECO:0000256" key="2">
    <source>
        <dbReference type="ARBA" id="ARBA00023242"/>
    </source>
</evidence>
<dbReference type="Gene3D" id="4.10.240.10">
    <property type="entry name" value="Zn(2)-C6 fungal-type DNA-binding domain"/>
    <property type="match status" value="1"/>
</dbReference>
<dbReference type="GO" id="GO:0000976">
    <property type="term" value="F:transcription cis-regulatory region binding"/>
    <property type="evidence" value="ECO:0007669"/>
    <property type="project" value="TreeGrafter"/>
</dbReference>
<dbReference type="Proteomes" id="UP000799437">
    <property type="component" value="Unassembled WGS sequence"/>
</dbReference>
<dbReference type="PROSITE" id="PS00463">
    <property type="entry name" value="ZN2_CY6_FUNGAL_1"/>
    <property type="match status" value="1"/>
</dbReference>
<dbReference type="InterPro" id="IPR036864">
    <property type="entry name" value="Zn2-C6_fun-type_DNA-bd_sf"/>
</dbReference>
<evidence type="ECO:0000256" key="1">
    <source>
        <dbReference type="ARBA" id="ARBA00004123"/>
    </source>
</evidence>
<feature type="compositionally biased region" description="Polar residues" evidence="3">
    <location>
        <begin position="61"/>
        <end position="77"/>
    </location>
</feature>